<reference evidence="1 2" key="1">
    <citation type="submission" date="2019-05" db="EMBL/GenBank/DDBJ databases">
        <title>Mikania micrantha, genome provides insights into the molecular mechanism of rapid growth.</title>
        <authorList>
            <person name="Liu B."/>
        </authorList>
    </citation>
    <scope>NUCLEOTIDE SEQUENCE [LARGE SCALE GENOMIC DNA]</scope>
    <source>
        <strain evidence="1">NLD-2019</strain>
        <tissue evidence="1">Leaf</tissue>
    </source>
</reference>
<dbReference type="Proteomes" id="UP000326396">
    <property type="component" value="Linkage Group LG8"/>
</dbReference>
<sequence>MDWSRYATALSKSLFVTRRKPGVDTPESHRVLEAINTLKNRLQPFPGPATSTTTRILAYKDAFWCLMCIEAHKHNNRVTNDSSSLTSQHTHSVEHTNTWSCMDYNTPQNTYLHLYDYRSLLAGLLAFTVVNTT</sequence>
<name>A0A5N6LUQ0_9ASTR</name>
<protein>
    <submittedName>
        <fullName evidence="1">Uncharacterized protein</fullName>
    </submittedName>
</protein>
<evidence type="ECO:0000313" key="2">
    <source>
        <dbReference type="Proteomes" id="UP000326396"/>
    </source>
</evidence>
<proteinExistence type="predicted"/>
<evidence type="ECO:0000313" key="1">
    <source>
        <dbReference type="EMBL" id="KAD2805299.1"/>
    </source>
</evidence>
<keyword evidence="2" id="KW-1185">Reference proteome</keyword>
<dbReference type="AlphaFoldDB" id="A0A5N6LUQ0"/>
<dbReference type="EMBL" id="SZYD01000018">
    <property type="protein sequence ID" value="KAD2805299.1"/>
    <property type="molecule type" value="Genomic_DNA"/>
</dbReference>
<comment type="caution">
    <text evidence="1">The sequence shown here is derived from an EMBL/GenBank/DDBJ whole genome shotgun (WGS) entry which is preliminary data.</text>
</comment>
<organism evidence="1 2">
    <name type="scientific">Mikania micrantha</name>
    <name type="common">bitter vine</name>
    <dbReference type="NCBI Taxonomy" id="192012"/>
    <lineage>
        <taxon>Eukaryota</taxon>
        <taxon>Viridiplantae</taxon>
        <taxon>Streptophyta</taxon>
        <taxon>Embryophyta</taxon>
        <taxon>Tracheophyta</taxon>
        <taxon>Spermatophyta</taxon>
        <taxon>Magnoliopsida</taxon>
        <taxon>eudicotyledons</taxon>
        <taxon>Gunneridae</taxon>
        <taxon>Pentapetalae</taxon>
        <taxon>asterids</taxon>
        <taxon>campanulids</taxon>
        <taxon>Asterales</taxon>
        <taxon>Asteraceae</taxon>
        <taxon>Asteroideae</taxon>
        <taxon>Heliantheae alliance</taxon>
        <taxon>Eupatorieae</taxon>
        <taxon>Mikania</taxon>
    </lineage>
</organism>
<accession>A0A5N6LUQ0</accession>
<gene>
    <name evidence="1" type="ORF">E3N88_38676</name>
</gene>